<dbReference type="PANTHER" id="PTHR45654">
    <property type="entry name" value="HOMEOBOX-LEUCINE ZIPPER PROTEIN MERISTEM L1"/>
    <property type="match status" value="1"/>
</dbReference>
<evidence type="ECO:0000313" key="3">
    <source>
        <dbReference type="Proteomes" id="UP000028999"/>
    </source>
</evidence>
<reference evidence="1" key="3">
    <citation type="submission" date="2021-01" db="EMBL/GenBank/DDBJ databases">
        <authorList>
            <consortium name="Genoscope - CEA"/>
            <person name="William W."/>
        </authorList>
    </citation>
    <scope>NUCLEOTIDE SEQUENCE</scope>
</reference>
<evidence type="ECO:0000313" key="1">
    <source>
        <dbReference type="EMBL" id="CAF1930899.1"/>
    </source>
</evidence>
<reference evidence="2 3" key="1">
    <citation type="journal article" date="2014" name="Science">
        <title>Plant genetics. Early allopolyploid evolution in the post-Neolithic Brassica napus oilseed genome.</title>
        <authorList>
            <person name="Chalhoub B."/>
            <person name="Denoeud F."/>
            <person name="Liu S."/>
            <person name="Parkin I.A."/>
            <person name="Tang H."/>
            <person name="Wang X."/>
            <person name="Chiquet J."/>
            <person name="Belcram H."/>
            <person name="Tong C."/>
            <person name="Samans B."/>
            <person name="Correa M."/>
            <person name="Da Silva C."/>
            <person name="Just J."/>
            <person name="Falentin C."/>
            <person name="Koh C.S."/>
            <person name="Le Clainche I."/>
            <person name="Bernard M."/>
            <person name="Bento P."/>
            <person name="Noel B."/>
            <person name="Labadie K."/>
            <person name="Alberti A."/>
            <person name="Charles M."/>
            <person name="Arnaud D."/>
            <person name="Guo H."/>
            <person name="Daviaud C."/>
            <person name="Alamery S."/>
            <person name="Jabbari K."/>
            <person name="Zhao M."/>
            <person name="Edger P.P."/>
            <person name="Chelaifa H."/>
            <person name="Tack D."/>
            <person name="Lassalle G."/>
            <person name="Mestiri I."/>
            <person name="Schnel N."/>
            <person name="Le Paslier M.C."/>
            <person name="Fan G."/>
            <person name="Renault V."/>
            <person name="Bayer P.E."/>
            <person name="Golicz A.A."/>
            <person name="Manoli S."/>
            <person name="Lee T.H."/>
            <person name="Thi V.H."/>
            <person name="Chalabi S."/>
            <person name="Hu Q."/>
            <person name="Fan C."/>
            <person name="Tollenaere R."/>
            <person name="Lu Y."/>
            <person name="Battail C."/>
            <person name="Shen J."/>
            <person name="Sidebottom C.H."/>
            <person name="Wang X."/>
            <person name="Canaguier A."/>
            <person name="Chauveau A."/>
            <person name="Berard A."/>
            <person name="Deniot G."/>
            <person name="Guan M."/>
            <person name="Liu Z."/>
            <person name="Sun F."/>
            <person name="Lim Y.P."/>
            <person name="Lyons E."/>
            <person name="Town C.D."/>
            <person name="Bancroft I."/>
            <person name="Wang X."/>
            <person name="Meng J."/>
            <person name="Ma J."/>
            <person name="Pires J.C."/>
            <person name="King G.J."/>
            <person name="Brunel D."/>
            <person name="Delourme R."/>
            <person name="Renard M."/>
            <person name="Aury J.M."/>
            <person name="Adams K.L."/>
            <person name="Batley J."/>
            <person name="Snowdon R.J."/>
            <person name="Tost J."/>
            <person name="Edwards D."/>
            <person name="Zhou Y."/>
            <person name="Hua W."/>
            <person name="Sharpe A.G."/>
            <person name="Paterson A.H."/>
            <person name="Guan C."/>
            <person name="Wincker P."/>
        </authorList>
    </citation>
    <scope>NUCLEOTIDE SEQUENCE [LARGE SCALE GENOMIC DNA]</scope>
    <source>
        <strain evidence="3">cv. Darmor-bzh</strain>
    </source>
</reference>
<dbReference type="Gramene" id="CDY47685">
    <property type="protein sequence ID" value="CDY47685"/>
    <property type="gene ID" value="GSBRNA2T00087935001"/>
</dbReference>
<gene>
    <name evidence="2" type="primary">BnaCnng15270D</name>
    <name evidence="1" type="ORF">DARMORV10_C05P39760.1</name>
    <name evidence="2" type="ORF">GSBRNA2T00087935001</name>
</gene>
<accession>A0A078I9R0</accession>
<protein>
    <submittedName>
        <fullName evidence="1">(rape) hypothetical protein</fullName>
    </submittedName>
    <submittedName>
        <fullName evidence="2">BnaCnng15270D protein</fullName>
    </submittedName>
</protein>
<name>A0A078I9R0_BRANA</name>
<dbReference type="PANTHER" id="PTHR45654:SF91">
    <property type="entry name" value="HOMEOBOX-LEUCINE ZIPPER PROTEIN HDG12"/>
    <property type="match status" value="1"/>
</dbReference>
<sequence length="244" mass="27733">MRLSFRGSECEEELHSRELSSSMLGKKTMKKNGFATHLTGSNGLNRILSYSLLNCFLQFFLSFCSLMAQHERTDICGLKEENDRIRCENIAIRESLKHTICPTCCDTPVHEDSYFDEQKLRLKRHSLEKSSRGLQALQPNHGRPLSPLPPLLTDAHFSIRVTTQWSFGPLLDFNLLPGSCSSMTPNLVISDMYKSLLINIDVTAMKELLRLTQTNKPLWIKTDGCLALQENIFFTRSVFVVNSS</sequence>
<reference evidence="2" key="2">
    <citation type="submission" date="2014-06" db="EMBL/GenBank/DDBJ databases">
        <authorList>
            <person name="Genoscope - CEA"/>
        </authorList>
    </citation>
    <scope>NUCLEOTIDE SEQUENCE</scope>
</reference>
<dbReference type="EMBL" id="HG994369">
    <property type="protein sequence ID" value="CAF1930899.1"/>
    <property type="molecule type" value="Genomic_DNA"/>
</dbReference>
<dbReference type="EMBL" id="LK032730">
    <property type="protein sequence ID" value="CDY47685.1"/>
    <property type="molecule type" value="Genomic_DNA"/>
</dbReference>
<dbReference type="Proteomes" id="UP000028999">
    <property type="component" value="Unassembled WGS sequence"/>
</dbReference>
<evidence type="ECO:0000313" key="2">
    <source>
        <dbReference type="EMBL" id="CDY47685.1"/>
    </source>
</evidence>
<keyword evidence="3" id="KW-1185">Reference proteome</keyword>
<dbReference type="InterPro" id="IPR042160">
    <property type="entry name" value="HD-Zip_IV"/>
</dbReference>
<dbReference type="STRING" id="3708.A0A078I9R0"/>
<organism evidence="2 3">
    <name type="scientific">Brassica napus</name>
    <name type="common">Rape</name>
    <dbReference type="NCBI Taxonomy" id="3708"/>
    <lineage>
        <taxon>Eukaryota</taxon>
        <taxon>Viridiplantae</taxon>
        <taxon>Streptophyta</taxon>
        <taxon>Embryophyta</taxon>
        <taxon>Tracheophyta</taxon>
        <taxon>Spermatophyta</taxon>
        <taxon>Magnoliopsida</taxon>
        <taxon>eudicotyledons</taxon>
        <taxon>Gunneridae</taxon>
        <taxon>Pentapetalae</taxon>
        <taxon>rosids</taxon>
        <taxon>malvids</taxon>
        <taxon>Brassicales</taxon>
        <taxon>Brassicaceae</taxon>
        <taxon>Brassiceae</taxon>
        <taxon>Brassica</taxon>
    </lineage>
</organism>
<dbReference type="Proteomes" id="UP001295469">
    <property type="component" value="Chromosome C05"/>
</dbReference>
<proteinExistence type="predicted"/>
<dbReference type="PaxDb" id="3708-A0A078I9R0"/>
<dbReference type="AlphaFoldDB" id="A0A078I9R0"/>